<feature type="region of interest" description="Disordered" evidence="1">
    <location>
        <begin position="1"/>
        <end position="20"/>
    </location>
</feature>
<dbReference type="RefSeq" id="WP_195171695.1">
    <property type="nucleotide sequence ID" value="NZ_CP062983.1"/>
</dbReference>
<proteinExistence type="predicted"/>
<dbReference type="AlphaFoldDB" id="A0A7S8EB00"/>
<dbReference type="EMBL" id="CP062983">
    <property type="protein sequence ID" value="QPC83630.1"/>
    <property type="molecule type" value="Genomic_DNA"/>
</dbReference>
<dbReference type="KEGG" id="pmet:G4Y79_04400"/>
<name>A0A7S8EB00_9CHLR</name>
<evidence type="ECO:0000313" key="3">
    <source>
        <dbReference type="Proteomes" id="UP000594468"/>
    </source>
</evidence>
<keyword evidence="3" id="KW-1185">Reference proteome</keyword>
<accession>A0A7S8EB00</accession>
<sequence>MKKRWYGRPNKPPENWHTPDKPAIRIISTWREEDSPVPSPPMGKKAHLVKVTLCVDDWVMILKTLQLYDAVIQEGENQNAQWSAWRVTVRQQILGTVNPHIDHSQRDVEVALHLEDWRQIWQVAHIICEGRGDDWQHWFARIDHTMTEQIKDQV</sequence>
<organism evidence="2 3">
    <name type="scientific">Phototrophicus methaneseepsis</name>
    <dbReference type="NCBI Taxonomy" id="2710758"/>
    <lineage>
        <taxon>Bacteria</taxon>
        <taxon>Bacillati</taxon>
        <taxon>Chloroflexota</taxon>
        <taxon>Candidatus Thermofontia</taxon>
        <taxon>Phototrophicales</taxon>
        <taxon>Phototrophicaceae</taxon>
        <taxon>Phototrophicus</taxon>
    </lineage>
</organism>
<gene>
    <name evidence="2" type="ORF">G4Y79_04400</name>
</gene>
<evidence type="ECO:0000256" key="1">
    <source>
        <dbReference type="SAM" id="MobiDB-lite"/>
    </source>
</evidence>
<dbReference type="Proteomes" id="UP000594468">
    <property type="component" value="Chromosome"/>
</dbReference>
<protein>
    <submittedName>
        <fullName evidence="2">Uncharacterized protein</fullName>
    </submittedName>
</protein>
<evidence type="ECO:0000313" key="2">
    <source>
        <dbReference type="EMBL" id="QPC83630.1"/>
    </source>
</evidence>
<reference evidence="2 3" key="1">
    <citation type="submission" date="2020-02" db="EMBL/GenBank/DDBJ databases">
        <authorList>
            <person name="Zheng R.K."/>
            <person name="Sun C.M."/>
        </authorList>
    </citation>
    <scope>NUCLEOTIDE SEQUENCE [LARGE SCALE GENOMIC DNA]</scope>
    <source>
        <strain evidence="3">rifampicinis</strain>
    </source>
</reference>